<evidence type="ECO:0000313" key="2">
    <source>
        <dbReference type="EMBL" id="VIO75552.1"/>
    </source>
</evidence>
<keyword evidence="1" id="KW-0472">Membrane</keyword>
<dbReference type="AlphaFoldDB" id="A0A508TMC3"/>
<sequence>MIHQPYLEPYSVPARICLGVAVLSAAVLVAAVSACVLA</sequence>
<organism evidence="2 3">
    <name type="scientific">Bradyrhizobium ivorense</name>
    <dbReference type="NCBI Taxonomy" id="2511166"/>
    <lineage>
        <taxon>Bacteria</taxon>
        <taxon>Pseudomonadati</taxon>
        <taxon>Pseudomonadota</taxon>
        <taxon>Alphaproteobacteria</taxon>
        <taxon>Hyphomicrobiales</taxon>
        <taxon>Nitrobacteraceae</taxon>
        <taxon>Bradyrhizobium</taxon>
    </lineage>
</organism>
<accession>A0A508TMC3</accession>
<dbReference type="Proteomes" id="UP000328092">
    <property type="component" value="Unassembled WGS sequence"/>
</dbReference>
<keyword evidence="1" id="KW-0812">Transmembrane</keyword>
<dbReference type="EMBL" id="CAADFC020000024">
    <property type="protein sequence ID" value="VIO75552.1"/>
    <property type="molecule type" value="Genomic_DNA"/>
</dbReference>
<reference evidence="2" key="1">
    <citation type="submission" date="2019-02" db="EMBL/GenBank/DDBJ databases">
        <authorList>
            <person name="Pothier F.J."/>
        </authorList>
    </citation>
    <scope>NUCLEOTIDE SEQUENCE</scope>
    <source>
        <strain evidence="2">CI-1B</strain>
    </source>
</reference>
<gene>
    <name evidence="2" type="ORF">CI1B_59310</name>
</gene>
<proteinExistence type="predicted"/>
<name>A0A508TMC3_9BRAD</name>
<comment type="caution">
    <text evidence="2">The sequence shown here is derived from an EMBL/GenBank/DDBJ whole genome shotgun (WGS) entry which is preliminary data.</text>
</comment>
<keyword evidence="3" id="KW-1185">Reference proteome</keyword>
<evidence type="ECO:0000256" key="1">
    <source>
        <dbReference type="SAM" id="Phobius"/>
    </source>
</evidence>
<feature type="transmembrane region" description="Helical" evidence="1">
    <location>
        <begin position="12"/>
        <end position="37"/>
    </location>
</feature>
<evidence type="ECO:0000313" key="3">
    <source>
        <dbReference type="Proteomes" id="UP000328092"/>
    </source>
</evidence>
<protein>
    <submittedName>
        <fullName evidence="2">Uncharacterized protein</fullName>
    </submittedName>
</protein>
<keyword evidence="1" id="KW-1133">Transmembrane helix</keyword>